<feature type="binding site" evidence="3">
    <location>
        <position position="65"/>
    </location>
    <ligand>
        <name>Mg(2+)</name>
        <dbReference type="ChEBI" id="CHEBI:18420"/>
        <label>1</label>
    </ligand>
</feature>
<dbReference type="GO" id="GO:0046872">
    <property type="term" value="F:metal ion binding"/>
    <property type="evidence" value="ECO:0007669"/>
    <property type="project" value="UniProtKB-KW"/>
</dbReference>
<protein>
    <submittedName>
        <fullName evidence="4">ADP-ribosyl-[dinitrogen reductase] glycohydrolase</fullName>
        <ecNumber evidence="4">3.2.2.24</ecNumber>
    </submittedName>
</protein>
<reference evidence="5" key="1">
    <citation type="submission" date="2018-03" db="EMBL/GenBank/DDBJ databases">
        <authorList>
            <person name="Rodrigo-Torres L."/>
            <person name="Arahal R. D."/>
            <person name="Lucena T."/>
        </authorList>
    </citation>
    <scope>NUCLEOTIDE SEQUENCE [LARGE SCALE GENOMIC DNA]</scope>
    <source>
        <strain evidence="5">CECT 7615</strain>
    </source>
</reference>
<feature type="binding site" evidence="3">
    <location>
        <position position="283"/>
    </location>
    <ligand>
        <name>Mg(2+)</name>
        <dbReference type="ChEBI" id="CHEBI:18420"/>
        <label>1</label>
    </ligand>
</feature>
<evidence type="ECO:0000256" key="2">
    <source>
        <dbReference type="ARBA" id="ARBA00022801"/>
    </source>
</evidence>
<comment type="similarity">
    <text evidence="1">Belongs to the ADP-ribosylglycohydrolase family.</text>
</comment>
<accession>A0A2R8C9Y0</accession>
<dbReference type="PANTHER" id="PTHR16222:SF24">
    <property type="entry name" value="ADP-RIBOSYLHYDROLASE ARH3"/>
    <property type="match status" value="1"/>
</dbReference>
<sequence>MTTELQLDRACGALAGVAIGDALGMPSQTLPCEDIERHYGVISDFLAPFPDHPVSHGLQAAQVTDDTEQTFLLANRLITDGGRVDETRWANDLLAWEEDIRARGLRDLLGPSSKAALDAILAGSSAEETGRNGTTNGAAMRIAPIGIATPFDPMSRFIDSIEMACRMTHNTGEAIAGAAAVAAVISCGIGGLDFDDAIETALHAAAKAQDRGFPVGHLDMRDRIVKALDVAEKHASEKALAETIGTSVASCESVATAFGVVRLADGDPWEAAKIAANIGDDTDTIGAIAGAMAGACVGLKAIRPDAVKTVRDANDLPIEATASGLLALRADGEAPANGKMEHAS</sequence>
<dbReference type="GO" id="GO:0047407">
    <property type="term" value="F:ADP-ribosyl-[dinitrogen reductase] hydrolase activity"/>
    <property type="evidence" value="ECO:0007669"/>
    <property type="project" value="UniProtKB-EC"/>
</dbReference>
<evidence type="ECO:0000256" key="1">
    <source>
        <dbReference type="ARBA" id="ARBA00010702"/>
    </source>
</evidence>
<organism evidence="4 5">
    <name type="scientific">Falsiruegeria mediterranea M17</name>
    <dbReference type="NCBI Taxonomy" id="1200281"/>
    <lineage>
        <taxon>Bacteria</taxon>
        <taxon>Pseudomonadati</taxon>
        <taxon>Pseudomonadota</taxon>
        <taxon>Alphaproteobacteria</taxon>
        <taxon>Rhodobacterales</taxon>
        <taxon>Roseobacteraceae</taxon>
        <taxon>Falsiruegeria</taxon>
    </lineage>
</organism>
<evidence type="ECO:0000256" key="3">
    <source>
        <dbReference type="PIRSR" id="PIRSR605502-1"/>
    </source>
</evidence>
<dbReference type="EMBL" id="ONZG01000006">
    <property type="protein sequence ID" value="SPJ29183.1"/>
    <property type="molecule type" value="Genomic_DNA"/>
</dbReference>
<keyword evidence="4" id="KW-0326">Glycosidase</keyword>
<evidence type="ECO:0000313" key="4">
    <source>
        <dbReference type="EMBL" id="SPJ29183.1"/>
    </source>
</evidence>
<dbReference type="InterPro" id="IPR036705">
    <property type="entry name" value="Ribosyl_crysJ1_sf"/>
</dbReference>
<comment type="cofactor">
    <cofactor evidence="3">
        <name>Mg(2+)</name>
        <dbReference type="ChEBI" id="CHEBI:18420"/>
    </cofactor>
    <text evidence="3">Binds 2 magnesium ions per subunit.</text>
</comment>
<gene>
    <name evidence="4" type="primary">draG</name>
    <name evidence="4" type="ORF">TRM7615_02696</name>
</gene>
<feature type="binding site" evidence="3">
    <location>
        <position position="64"/>
    </location>
    <ligand>
        <name>Mg(2+)</name>
        <dbReference type="ChEBI" id="CHEBI:18420"/>
        <label>1</label>
    </ligand>
</feature>
<keyword evidence="3" id="KW-0460">Magnesium</keyword>
<feature type="binding site" evidence="3">
    <location>
        <position position="66"/>
    </location>
    <ligand>
        <name>Mg(2+)</name>
        <dbReference type="ChEBI" id="CHEBI:18420"/>
        <label>1</label>
    </ligand>
</feature>
<keyword evidence="3" id="KW-0479">Metal-binding</keyword>
<dbReference type="SUPFAM" id="SSF101478">
    <property type="entry name" value="ADP-ribosylglycohydrolase"/>
    <property type="match status" value="1"/>
</dbReference>
<evidence type="ECO:0000313" key="5">
    <source>
        <dbReference type="Proteomes" id="UP000244898"/>
    </source>
</evidence>
<proteinExistence type="inferred from homology"/>
<keyword evidence="5" id="KW-1185">Reference proteome</keyword>
<dbReference type="OrthoDB" id="9798107at2"/>
<feature type="binding site" evidence="3">
    <location>
        <position position="281"/>
    </location>
    <ligand>
        <name>Mg(2+)</name>
        <dbReference type="ChEBI" id="CHEBI:18420"/>
        <label>1</label>
    </ligand>
</feature>
<dbReference type="PANTHER" id="PTHR16222">
    <property type="entry name" value="ADP-RIBOSYLGLYCOHYDROLASE"/>
    <property type="match status" value="1"/>
</dbReference>
<feature type="binding site" evidence="3">
    <location>
        <position position="284"/>
    </location>
    <ligand>
        <name>Mg(2+)</name>
        <dbReference type="ChEBI" id="CHEBI:18420"/>
        <label>1</label>
    </ligand>
</feature>
<dbReference type="Gene3D" id="1.10.4080.10">
    <property type="entry name" value="ADP-ribosylation/Crystallin J1"/>
    <property type="match status" value="1"/>
</dbReference>
<keyword evidence="2 4" id="KW-0378">Hydrolase</keyword>
<name>A0A2R8C9Y0_9RHOB</name>
<dbReference type="Pfam" id="PF03747">
    <property type="entry name" value="ADP_ribosyl_GH"/>
    <property type="match status" value="1"/>
</dbReference>
<dbReference type="Proteomes" id="UP000244898">
    <property type="component" value="Unassembled WGS sequence"/>
</dbReference>
<dbReference type="InterPro" id="IPR005502">
    <property type="entry name" value="Ribosyl_crysJ1"/>
</dbReference>
<dbReference type="AlphaFoldDB" id="A0A2R8C9Y0"/>
<dbReference type="EC" id="3.2.2.24" evidence="4"/>
<dbReference type="RefSeq" id="WP_108788321.1">
    <property type="nucleotide sequence ID" value="NZ_ONZG01000006.1"/>
</dbReference>
<dbReference type="InterPro" id="IPR050792">
    <property type="entry name" value="ADP-ribosylglycohydrolase"/>
</dbReference>